<protein>
    <recommendedName>
        <fullName evidence="4">Chemotaxis protein</fullName>
    </recommendedName>
</protein>
<sequence length="257" mass="28392">MKTLATSLLLLSSSVLAADCNVNLKGELSLEKGVVTLFTQDKHPLVLNGTNATYRGNTLSLNDEQQLLLNQYHQQVTDLAPQVADIAMDAVALASKGINTAFGELLGEDDPLVLEFSEEMDMLRDKVSQQLYAEDGTIRFNSVQLKNDQFLGPQFESEIEQKVKQMVARSMGSLMMAMGKQMLASGGDMKSFEQRMENFGERIEQQMTTKADGIEKRADELCYDLAKLDGLEKQIGQQIPALAGLDIVRVDGHKNLM</sequence>
<dbReference type="EMBL" id="BMGJ01000004">
    <property type="protein sequence ID" value="GGD59059.1"/>
    <property type="molecule type" value="Genomic_DNA"/>
</dbReference>
<feature type="chain" id="PRO_5045078725" description="Chemotaxis protein" evidence="1">
    <location>
        <begin position="18"/>
        <end position="257"/>
    </location>
</feature>
<reference evidence="3" key="1">
    <citation type="journal article" date="2019" name="Int. J. Syst. Evol. Microbiol.">
        <title>The Global Catalogue of Microorganisms (GCM) 10K type strain sequencing project: providing services to taxonomists for standard genome sequencing and annotation.</title>
        <authorList>
            <consortium name="The Broad Institute Genomics Platform"/>
            <consortium name="The Broad Institute Genome Sequencing Center for Infectious Disease"/>
            <person name="Wu L."/>
            <person name="Ma J."/>
        </authorList>
    </citation>
    <scope>NUCLEOTIDE SEQUENCE [LARGE SCALE GENOMIC DNA]</scope>
    <source>
        <strain evidence="3">CGMCC 1.12923</strain>
    </source>
</reference>
<proteinExistence type="predicted"/>
<evidence type="ECO:0000313" key="3">
    <source>
        <dbReference type="Proteomes" id="UP000614272"/>
    </source>
</evidence>
<organism evidence="2 3">
    <name type="scientific">Lacimicrobium alkaliphilum</name>
    <dbReference type="NCBI Taxonomy" id="1526571"/>
    <lineage>
        <taxon>Bacteria</taxon>
        <taxon>Pseudomonadati</taxon>
        <taxon>Pseudomonadota</taxon>
        <taxon>Gammaproteobacteria</taxon>
        <taxon>Alteromonadales</taxon>
        <taxon>Alteromonadaceae</taxon>
        <taxon>Lacimicrobium</taxon>
    </lineage>
</organism>
<dbReference type="Proteomes" id="UP000614272">
    <property type="component" value="Unassembled WGS sequence"/>
</dbReference>
<evidence type="ECO:0008006" key="4">
    <source>
        <dbReference type="Google" id="ProtNLM"/>
    </source>
</evidence>
<keyword evidence="3" id="KW-1185">Reference proteome</keyword>
<keyword evidence="1" id="KW-0732">Signal</keyword>
<dbReference type="Pfam" id="PF11101">
    <property type="entry name" value="DUF2884"/>
    <property type="match status" value="1"/>
</dbReference>
<dbReference type="InterPro" id="IPR021307">
    <property type="entry name" value="DUF2884"/>
</dbReference>
<evidence type="ECO:0000256" key="1">
    <source>
        <dbReference type="SAM" id="SignalP"/>
    </source>
</evidence>
<comment type="caution">
    <text evidence="2">The sequence shown here is derived from an EMBL/GenBank/DDBJ whole genome shotgun (WGS) entry which is preliminary data.</text>
</comment>
<dbReference type="RefSeq" id="WP_099034693.1">
    <property type="nucleotide sequence ID" value="NZ_BMGJ01000004.1"/>
</dbReference>
<accession>A0ABQ1R7T6</accession>
<feature type="signal peptide" evidence="1">
    <location>
        <begin position="1"/>
        <end position="17"/>
    </location>
</feature>
<name>A0ABQ1R7T6_9ALTE</name>
<gene>
    <name evidence="2" type="ORF">GCM10011357_12920</name>
</gene>
<evidence type="ECO:0000313" key="2">
    <source>
        <dbReference type="EMBL" id="GGD59059.1"/>
    </source>
</evidence>